<sequence>MSPFPQPFKSTVSHWQATNRGLNTLYNHGRDAPLPNEQVDYVIIGAGMTGASLAYALTRPGVVPGAQIVVLEAKDVASGASGRNGGHVAPWSFASWALIVRPIGAPGGIGLSPEEGLKVLKVERDNLAYVEQVVQENQWAVDFWKGEKLEVAETDQEVEFMREAYKGWLEAMAQSEKFKNVQPDWTFIDNPEEAEKISRIKGAKAVSKGTAGSVHPHKLATHFLRAALESGQVELFSWAPVEKFEEDQEGGWTVDVGPRGVVRTRQIIVCTDGHTPHLFPDQLIAKHVTPYQSQAANVTPPPSYSGASALKYSIVAERGPYLIQTPHAGIVLGLGRETGFDLGITTEEDIYGLTDDSYVKPEIGQWLSDYCKNNFIEWGEEAPGEGAVRIWSGVNCASRDRLPLVGPVPDRPGLYIAAGFHGHGMARIPHTTRCLAKMISTARWDCRLPRSYEITTERLERAQTAPKYNLE</sequence>
<accession>A0AAD9FVN8</accession>
<dbReference type="InterPro" id="IPR006076">
    <property type="entry name" value="FAD-dep_OxRdtase"/>
</dbReference>
<dbReference type="Proteomes" id="UP001182556">
    <property type="component" value="Unassembled WGS sequence"/>
</dbReference>
<dbReference type="SUPFAM" id="SSF51905">
    <property type="entry name" value="FAD/NAD(P)-binding domain"/>
    <property type="match status" value="1"/>
</dbReference>
<dbReference type="PANTHER" id="PTHR13847:SF260">
    <property type="entry name" value="FAD DEPENDENT OXIDOREDUCTASE DOMAIN-CONTAINING PROTEIN"/>
    <property type="match status" value="1"/>
</dbReference>
<dbReference type="Gene3D" id="3.50.50.60">
    <property type="entry name" value="FAD/NAD(P)-binding domain"/>
    <property type="match status" value="1"/>
</dbReference>
<proteinExistence type="predicted"/>
<dbReference type="EMBL" id="JAODAN010000001">
    <property type="protein sequence ID" value="KAK1926937.1"/>
    <property type="molecule type" value="Genomic_DNA"/>
</dbReference>
<feature type="domain" description="FAD dependent oxidoreductase" evidence="1">
    <location>
        <begin position="40"/>
        <end position="437"/>
    </location>
</feature>
<dbReference type="InterPro" id="IPR036188">
    <property type="entry name" value="FAD/NAD-bd_sf"/>
</dbReference>
<evidence type="ECO:0000313" key="2">
    <source>
        <dbReference type="EMBL" id="KAK1926937.1"/>
    </source>
</evidence>
<gene>
    <name evidence="2" type="ORF">DB88DRAFT_3274</name>
</gene>
<dbReference type="Pfam" id="PF01266">
    <property type="entry name" value="DAO"/>
    <property type="match status" value="1"/>
</dbReference>
<dbReference type="AlphaFoldDB" id="A0AAD9FVN8"/>
<dbReference type="Gene3D" id="3.30.9.10">
    <property type="entry name" value="D-Amino Acid Oxidase, subunit A, domain 2"/>
    <property type="match status" value="1"/>
</dbReference>
<protein>
    <submittedName>
        <fullName evidence="2">FAD dependent oxidoreductase</fullName>
    </submittedName>
</protein>
<dbReference type="GO" id="GO:0005737">
    <property type="term" value="C:cytoplasm"/>
    <property type="evidence" value="ECO:0007669"/>
    <property type="project" value="TreeGrafter"/>
</dbReference>
<comment type="caution">
    <text evidence="2">The sequence shown here is derived from an EMBL/GenBank/DDBJ whole genome shotgun (WGS) entry which is preliminary data.</text>
</comment>
<dbReference type="PANTHER" id="PTHR13847">
    <property type="entry name" value="SARCOSINE DEHYDROGENASE-RELATED"/>
    <property type="match status" value="1"/>
</dbReference>
<organism evidence="2 3">
    <name type="scientific">Papiliotrema laurentii</name>
    <name type="common">Cryptococcus laurentii</name>
    <dbReference type="NCBI Taxonomy" id="5418"/>
    <lineage>
        <taxon>Eukaryota</taxon>
        <taxon>Fungi</taxon>
        <taxon>Dikarya</taxon>
        <taxon>Basidiomycota</taxon>
        <taxon>Agaricomycotina</taxon>
        <taxon>Tremellomycetes</taxon>
        <taxon>Tremellales</taxon>
        <taxon>Rhynchogastremaceae</taxon>
        <taxon>Papiliotrema</taxon>
    </lineage>
</organism>
<evidence type="ECO:0000259" key="1">
    <source>
        <dbReference type="Pfam" id="PF01266"/>
    </source>
</evidence>
<reference evidence="2" key="1">
    <citation type="submission" date="2023-02" db="EMBL/GenBank/DDBJ databases">
        <title>Identification and recombinant expression of a fungal hydrolase from Papiliotrema laurentii that hydrolyzes apple cutin and clears colloidal polyester polyurethane.</title>
        <authorList>
            <consortium name="DOE Joint Genome Institute"/>
            <person name="Roman V.A."/>
            <person name="Bojanowski C."/>
            <person name="Crable B.R."/>
            <person name="Wagner D.N."/>
            <person name="Hung C.S."/>
            <person name="Nadeau L.J."/>
            <person name="Schratz L."/>
            <person name="Haridas S."/>
            <person name="Pangilinan J."/>
            <person name="Lipzen A."/>
            <person name="Na H."/>
            <person name="Yan M."/>
            <person name="Ng V."/>
            <person name="Grigoriev I.V."/>
            <person name="Spatafora J.W."/>
            <person name="Barlow D."/>
            <person name="Biffinger J."/>
            <person name="Kelley-Loughnane N."/>
            <person name="Varaljay V.A."/>
            <person name="Crookes-Goodson W.J."/>
        </authorList>
    </citation>
    <scope>NUCLEOTIDE SEQUENCE</scope>
    <source>
        <strain evidence="2">5307AH</strain>
    </source>
</reference>
<keyword evidence="3" id="KW-1185">Reference proteome</keyword>
<evidence type="ECO:0000313" key="3">
    <source>
        <dbReference type="Proteomes" id="UP001182556"/>
    </source>
</evidence>
<name>A0AAD9FVN8_PAPLA</name>